<dbReference type="InterPro" id="IPR045761">
    <property type="entry name" value="ODP_dom"/>
</dbReference>
<dbReference type="Gene3D" id="3.40.50.360">
    <property type="match status" value="1"/>
</dbReference>
<dbReference type="SUPFAM" id="SSF52218">
    <property type="entry name" value="Flavoproteins"/>
    <property type="match status" value="1"/>
</dbReference>
<feature type="domain" description="Flavodoxin-like" evidence="2">
    <location>
        <begin position="254"/>
        <end position="392"/>
    </location>
</feature>
<dbReference type="GO" id="GO:0009055">
    <property type="term" value="F:electron transfer activity"/>
    <property type="evidence" value="ECO:0007669"/>
    <property type="project" value="InterPro"/>
</dbReference>
<dbReference type="PANTHER" id="PTHR43717:SF1">
    <property type="entry name" value="ANAEROBIC NITRIC OXIDE REDUCTASE FLAVORUBREDOXIN"/>
    <property type="match status" value="1"/>
</dbReference>
<comment type="similarity">
    <text evidence="1">In the N-terminal section; belongs to the zinc metallo-hydrolase group 3 family.</text>
</comment>
<dbReference type="InterPro" id="IPR029039">
    <property type="entry name" value="Flavoprotein-like_sf"/>
</dbReference>
<dbReference type="AlphaFoldDB" id="A0A7V0XF81"/>
<dbReference type="CDD" id="cd07709">
    <property type="entry name" value="flavodiiron_proteins_MBL-fold"/>
    <property type="match status" value="1"/>
</dbReference>
<dbReference type="SMART" id="SM00849">
    <property type="entry name" value="Lactamase_B"/>
    <property type="match status" value="1"/>
</dbReference>
<protein>
    <submittedName>
        <fullName evidence="3">FprA family A-type flavoprotein</fullName>
    </submittedName>
</protein>
<evidence type="ECO:0000313" key="3">
    <source>
        <dbReference type="EMBL" id="HDQ99411.1"/>
    </source>
</evidence>
<dbReference type="EMBL" id="DSBX01000147">
    <property type="protein sequence ID" value="HDQ99411.1"/>
    <property type="molecule type" value="Genomic_DNA"/>
</dbReference>
<dbReference type="SUPFAM" id="SSF56281">
    <property type="entry name" value="Metallo-hydrolase/oxidoreductase"/>
    <property type="match status" value="1"/>
</dbReference>
<dbReference type="InterPro" id="IPR036866">
    <property type="entry name" value="RibonucZ/Hydroxyglut_hydro"/>
</dbReference>
<dbReference type="Pfam" id="PF00258">
    <property type="entry name" value="Flavodoxin_1"/>
    <property type="match status" value="1"/>
</dbReference>
<name>A0A7V0XF81_UNCW3</name>
<evidence type="ECO:0000259" key="2">
    <source>
        <dbReference type="PROSITE" id="PS50902"/>
    </source>
</evidence>
<accession>A0A7V0XF81</accession>
<dbReference type="PIRSF" id="PIRSF005243">
    <property type="entry name" value="ROO"/>
    <property type="match status" value="1"/>
</dbReference>
<dbReference type="InterPro" id="IPR016440">
    <property type="entry name" value="Rubredoxin-O_OxRdtase"/>
</dbReference>
<dbReference type="Pfam" id="PF19583">
    <property type="entry name" value="ODP"/>
    <property type="match status" value="1"/>
</dbReference>
<dbReference type="GO" id="GO:0016491">
    <property type="term" value="F:oxidoreductase activity"/>
    <property type="evidence" value="ECO:0007669"/>
    <property type="project" value="InterPro"/>
</dbReference>
<dbReference type="PANTHER" id="PTHR43717">
    <property type="entry name" value="ANAEROBIC NITRIC OXIDE REDUCTASE FLAVORUBREDOXIN"/>
    <property type="match status" value="1"/>
</dbReference>
<evidence type="ECO:0000256" key="1">
    <source>
        <dbReference type="ARBA" id="ARBA00007121"/>
    </source>
</evidence>
<gene>
    <name evidence="3" type="ORF">ENN51_03900</name>
</gene>
<dbReference type="PROSITE" id="PS50902">
    <property type="entry name" value="FLAVODOXIN_LIKE"/>
    <property type="match status" value="1"/>
</dbReference>
<dbReference type="GO" id="GO:0010181">
    <property type="term" value="F:FMN binding"/>
    <property type="evidence" value="ECO:0007669"/>
    <property type="project" value="InterPro"/>
</dbReference>
<reference evidence="3" key="1">
    <citation type="journal article" date="2020" name="mSystems">
        <title>Genome- and Community-Level Interaction Insights into Carbon Utilization and Element Cycling Functions of Hydrothermarchaeota in Hydrothermal Sediment.</title>
        <authorList>
            <person name="Zhou Z."/>
            <person name="Liu Y."/>
            <person name="Xu W."/>
            <person name="Pan J."/>
            <person name="Luo Z.H."/>
            <person name="Li M."/>
        </authorList>
    </citation>
    <scope>NUCLEOTIDE SEQUENCE [LARGE SCALE GENOMIC DNA]</scope>
    <source>
        <strain evidence="3">SpSt-1182</strain>
    </source>
</reference>
<comment type="caution">
    <text evidence="3">The sequence shown here is derived from an EMBL/GenBank/DDBJ whole genome shotgun (WGS) entry which is preliminary data.</text>
</comment>
<dbReference type="InterPro" id="IPR001279">
    <property type="entry name" value="Metallo-B-lactamas"/>
</dbReference>
<sequence>MSKSSLRAVRVSEHVWWVGAVDWAIRDFHGYATSRGTTYNAYLVLADKVTLIDTVKAQFRDEMMARISSVVEPGKIDYIVSNHSEMDHSGALPETIAELRPEKVFASKMGVKALRAHFGLEGIEAVGTGDKLGLGNLTISFLETKMLHWPDSMASWLAEERVLFSQDGFGMHLASNRLFADELDPAVLREEAAKYYANILLPYSSLVTKLLATVAELKLDIARLCPDHGPVWRTGFDILGWYRDWAEGRTVSKAVVAYATMWGSTARMAQSVADGLAAAGVEARVMPLGPAHRSDVMTELLDADALLVGSPTINNQLFPTMADFLCYARGLKPRNLVGQVFGSYGWSGEACKMMGTELEAMDVELVGEPVRTVYVPDEETLGRCRELGSEVGRRVKERA</sequence>
<dbReference type="InterPro" id="IPR008254">
    <property type="entry name" value="Flavodoxin/NO_synth"/>
</dbReference>
<dbReference type="GO" id="GO:0046872">
    <property type="term" value="F:metal ion binding"/>
    <property type="evidence" value="ECO:0007669"/>
    <property type="project" value="InterPro"/>
</dbReference>
<organism evidence="3">
    <name type="scientific">candidate division WOR-3 bacterium</name>
    <dbReference type="NCBI Taxonomy" id="2052148"/>
    <lineage>
        <taxon>Bacteria</taxon>
        <taxon>Bacteria division WOR-3</taxon>
    </lineage>
</organism>
<dbReference type="Gene3D" id="3.60.15.10">
    <property type="entry name" value="Ribonuclease Z/Hydroxyacylglutathione hydrolase-like"/>
    <property type="match status" value="1"/>
</dbReference>
<proteinExistence type="inferred from homology"/>
<dbReference type="Proteomes" id="UP000885672">
    <property type="component" value="Unassembled WGS sequence"/>
</dbReference>